<evidence type="ECO:0000256" key="3">
    <source>
        <dbReference type="ARBA" id="ARBA00023163"/>
    </source>
</evidence>
<organism evidence="5 6">
    <name type="scientific">Metapseudomonas resinovorans NBRC 106553</name>
    <dbReference type="NCBI Taxonomy" id="1245471"/>
    <lineage>
        <taxon>Bacteria</taxon>
        <taxon>Pseudomonadati</taxon>
        <taxon>Pseudomonadota</taxon>
        <taxon>Gammaproteobacteria</taxon>
        <taxon>Pseudomonadales</taxon>
        <taxon>Pseudomonadaceae</taxon>
        <taxon>Metapseudomonas</taxon>
    </lineage>
</organism>
<dbReference type="AlphaFoldDB" id="S6BHL6"/>
<dbReference type="SMART" id="SM00347">
    <property type="entry name" value="HTH_MARR"/>
    <property type="match status" value="1"/>
</dbReference>
<dbReference type="PANTHER" id="PTHR42756">
    <property type="entry name" value="TRANSCRIPTIONAL REGULATOR, MARR"/>
    <property type="match status" value="1"/>
</dbReference>
<dbReference type="PATRIC" id="fig|1245471.3.peg.2899"/>
<dbReference type="PROSITE" id="PS50995">
    <property type="entry name" value="HTH_MARR_2"/>
    <property type="match status" value="1"/>
</dbReference>
<dbReference type="EMBL" id="AP013068">
    <property type="protein sequence ID" value="BAN48594.1"/>
    <property type="molecule type" value="Genomic_DNA"/>
</dbReference>
<name>S6BHL6_METRE</name>
<dbReference type="GO" id="GO:0003700">
    <property type="term" value="F:DNA-binding transcription factor activity"/>
    <property type="evidence" value="ECO:0007669"/>
    <property type="project" value="InterPro"/>
</dbReference>
<sequence>MRVDAMEIISAPKPGASKKSKTSSKTESKILKDVNWEQRLGFLMHDVSRLRRTVFDEFMKPLGVTRSQWWVLACVSRHDGMTQSDVANMLEIGKAALGSLIDRLEESELVVRGSDAVDRRVKRIYLSDKGKQLIRTMTAESNEMSERILEGLSQTERQQFVDLLSRVKQNLLHIKREMPALANDASDID</sequence>
<reference evidence="5 6" key="1">
    <citation type="journal article" date="2013" name="Genome Announc.">
        <title>Complete Genome Sequence of the Carbazole Degrader Pseudomonas resinovorans Strain CA10 (NBRC 106553).</title>
        <authorList>
            <person name="Shintani M."/>
            <person name="Hosoyama A."/>
            <person name="Ohji S."/>
            <person name="Tsuchikane K."/>
            <person name="Takarada H."/>
            <person name="Yamazoe A."/>
            <person name="Fujita N."/>
            <person name="Nojiri H."/>
        </authorList>
    </citation>
    <scope>NUCLEOTIDE SEQUENCE [LARGE SCALE GENOMIC DNA]</scope>
    <source>
        <strain evidence="5 6">NBRC 106553</strain>
    </source>
</reference>
<dbReference type="Proteomes" id="UP000015503">
    <property type="component" value="Chromosome"/>
</dbReference>
<evidence type="ECO:0000313" key="6">
    <source>
        <dbReference type="Proteomes" id="UP000015503"/>
    </source>
</evidence>
<keyword evidence="2" id="KW-0238">DNA-binding</keyword>
<dbReference type="HOGENOM" id="CLU_083287_18_2_6"/>
<gene>
    <name evidence="5" type="ORF">PCA10_28620</name>
</gene>
<evidence type="ECO:0000256" key="2">
    <source>
        <dbReference type="ARBA" id="ARBA00023125"/>
    </source>
</evidence>
<evidence type="ECO:0000313" key="5">
    <source>
        <dbReference type="EMBL" id="BAN48594.1"/>
    </source>
</evidence>
<dbReference type="InterPro" id="IPR000835">
    <property type="entry name" value="HTH_MarR-typ"/>
</dbReference>
<dbReference type="PRINTS" id="PR00598">
    <property type="entry name" value="HTHMARR"/>
</dbReference>
<keyword evidence="1" id="KW-0805">Transcription regulation</keyword>
<dbReference type="eggNOG" id="COG1846">
    <property type="taxonomic scope" value="Bacteria"/>
</dbReference>
<evidence type="ECO:0000256" key="1">
    <source>
        <dbReference type="ARBA" id="ARBA00023015"/>
    </source>
</evidence>
<feature type="domain" description="HTH marR-type" evidence="4">
    <location>
        <begin position="37"/>
        <end position="169"/>
    </location>
</feature>
<evidence type="ECO:0000259" key="4">
    <source>
        <dbReference type="PROSITE" id="PS50995"/>
    </source>
</evidence>
<protein>
    <submittedName>
        <fullName evidence="5">Putative MarR family transcriptional regulator</fullName>
    </submittedName>
</protein>
<dbReference type="STRING" id="1245471.PCA10_28620"/>
<dbReference type="KEGG" id="pre:PCA10_28620"/>
<dbReference type="InterPro" id="IPR023187">
    <property type="entry name" value="Tscrpt_reg_MarR-type_CS"/>
</dbReference>
<proteinExistence type="predicted"/>
<dbReference type="Pfam" id="PF12802">
    <property type="entry name" value="MarR_2"/>
    <property type="match status" value="1"/>
</dbReference>
<dbReference type="InterPro" id="IPR036388">
    <property type="entry name" value="WH-like_DNA-bd_sf"/>
</dbReference>
<keyword evidence="6" id="KW-1185">Reference proteome</keyword>
<accession>S6BHL6</accession>
<dbReference type="PANTHER" id="PTHR42756:SF1">
    <property type="entry name" value="TRANSCRIPTIONAL REPRESSOR OF EMRAB OPERON"/>
    <property type="match status" value="1"/>
</dbReference>
<dbReference type="InterPro" id="IPR036390">
    <property type="entry name" value="WH_DNA-bd_sf"/>
</dbReference>
<dbReference type="Gene3D" id="1.10.10.10">
    <property type="entry name" value="Winged helix-like DNA-binding domain superfamily/Winged helix DNA-binding domain"/>
    <property type="match status" value="1"/>
</dbReference>
<dbReference type="GO" id="GO:0003677">
    <property type="term" value="F:DNA binding"/>
    <property type="evidence" value="ECO:0007669"/>
    <property type="project" value="UniProtKB-KW"/>
</dbReference>
<keyword evidence="3" id="KW-0804">Transcription</keyword>
<dbReference type="PROSITE" id="PS01117">
    <property type="entry name" value="HTH_MARR_1"/>
    <property type="match status" value="1"/>
</dbReference>
<dbReference type="SUPFAM" id="SSF46785">
    <property type="entry name" value="Winged helix' DNA-binding domain"/>
    <property type="match status" value="1"/>
</dbReference>